<dbReference type="Proteomes" id="UP000054549">
    <property type="component" value="Unassembled WGS sequence"/>
</dbReference>
<sequence>MSDDLSDMGIHLQPKNVAETTYIRNAILKSLTASSESTLNKWFSYETEILEHIAVIFHLTAGPSFRSFQIGSLKYDTCSSFGRRNLFLITNPTRRQFALVKPKAKLKDGQAQTLLAFPEYITDPLAFYFCILRPVGTELSSSGSAAVPPELTKGINLYSAFIWGPRLRQTWKSKPPRSWKGPEIDAALMKHTFPAFKFRMTGGIGSQNTSSSIISSLQSGELKAYMSSLPFPANMAGIIGTCDAEFAVEETGSSVSSVSHNRVLYRCYQ</sequence>
<dbReference type="EMBL" id="KN819120">
    <property type="protein sequence ID" value="KIL53923.1"/>
    <property type="molecule type" value="Genomic_DNA"/>
</dbReference>
<dbReference type="HOGENOM" id="CLU_1034293_0_0_1"/>
<name>A0A0C2WD10_AMAMK</name>
<gene>
    <name evidence="1" type="ORF">M378DRAFT_19388</name>
</gene>
<dbReference type="OrthoDB" id="2939859at2759"/>
<protein>
    <submittedName>
        <fullName evidence="1">Uncharacterized protein</fullName>
    </submittedName>
</protein>
<proteinExistence type="predicted"/>
<reference evidence="1 2" key="1">
    <citation type="submission" date="2014-04" db="EMBL/GenBank/DDBJ databases">
        <title>Evolutionary Origins and Diversification of the Mycorrhizal Mutualists.</title>
        <authorList>
            <consortium name="DOE Joint Genome Institute"/>
            <consortium name="Mycorrhizal Genomics Consortium"/>
            <person name="Kohler A."/>
            <person name="Kuo A."/>
            <person name="Nagy L.G."/>
            <person name="Floudas D."/>
            <person name="Copeland A."/>
            <person name="Barry K.W."/>
            <person name="Cichocki N."/>
            <person name="Veneault-Fourrey C."/>
            <person name="LaButti K."/>
            <person name="Lindquist E.A."/>
            <person name="Lipzen A."/>
            <person name="Lundell T."/>
            <person name="Morin E."/>
            <person name="Murat C."/>
            <person name="Riley R."/>
            <person name="Ohm R."/>
            <person name="Sun H."/>
            <person name="Tunlid A."/>
            <person name="Henrissat B."/>
            <person name="Grigoriev I.V."/>
            <person name="Hibbett D.S."/>
            <person name="Martin F."/>
        </authorList>
    </citation>
    <scope>NUCLEOTIDE SEQUENCE [LARGE SCALE GENOMIC DNA]</scope>
    <source>
        <strain evidence="1 2">Koide BX008</strain>
    </source>
</reference>
<evidence type="ECO:0000313" key="1">
    <source>
        <dbReference type="EMBL" id="KIL53923.1"/>
    </source>
</evidence>
<keyword evidence="2" id="KW-1185">Reference proteome</keyword>
<organism evidence="1 2">
    <name type="scientific">Amanita muscaria (strain Koide BX008)</name>
    <dbReference type="NCBI Taxonomy" id="946122"/>
    <lineage>
        <taxon>Eukaryota</taxon>
        <taxon>Fungi</taxon>
        <taxon>Dikarya</taxon>
        <taxon>Basidiomycota</taxon>
        <taxon>Agaricomycotina</taxon>
        <taxon>Agaricomycetes</taxon>
        <taxon>Agaricomycetidae</taxon>
        <taxon>Agaricales</taxon>
        <taxon>Pluteineae</taxon>
        <taxon>Amanitaceae</taxon>
        <taxon>Amanita</taxon>
    </lineage>
</organism>
<dbReference type="AlphaFoldDB" id="A0A0C2WD10"/>
<dbReference type="InParanoid" id="A0A0C2WD10"/>
<dbReference type="STRING" id="946122.A0A0C2WD10"/>
<evidence type="ECO:0000313" key="2">
    <source>
        <dbReference type="Proteomes" id="UP000054549"/>
    </source>
</evidence>
<accession>A0A0C2WD10</accession>